<dbReference type="EMBL" id="KQ971343">
    <property type="protein sequence ID" value="EFA03368.1"/>
    <property type="molecule type" value="Genomic_DNA"/>
</dbReference>
<evidence type="ECO:0000256" key="1">
    <source>
        <dbReference type="SAM" id="MobiDB-lite"/>
    </source>
</evidence>
<dbReference type="Proteomes" id="UP000007266">
    <property type="component" value="Linkage group 5"/>
</dbReference>
<feature type="region of interest" description="Disordered" evidence="1">
    <location>
        <begin position="1"/>
        <end position="31"/>
    </location>
</feature>
<protein>
    <submittedName>
        <fullName evidence="2">Uncharacterized protein</fullName>
    </submittedName>
</protein>
<proteinExistence type="predicted"/>
<keyword evidence="3" id="KW-1185">Reference proteome</keyword>
<dbReference type="AlphaFoldDB" id="D6WM22"/>
<organism evidence="2 3">
    <name type="scientific">Tribolium castaneum</name>
    <name type="common">Red flour beetle</name>
    <dbReference type="NCBI Taxonomy" id="7070"/>
    <lineage>
        <taxon>Eukaryota</taxon>
        <taxon>Metazoa</taxon>
        <taxon>Ecdysozoa</taxon>
        <taxon>Arthropoda</taxon>
        <taxon>Hexapoda</taxon>
        <taxon>Insecta</taxon>
        <taxon>Pterygota</taxon>
        <taxon>Neoptera</taxon>
        <taxon>Endopterygota</taxon>
        <taxon>Coleoptera</taxon>
        <taxon>Polyphaga</taxon>
        <taxon>Cucujiformia</taxon>
        <taxon>Tenebrionidae</taxon>
        <taxon>Tenebrionidae incertae sedis</taxon>
        <taxon>Tribolium</taxon>
    </lineage>
</organism>
<feature type="compositionally biased region" description="Low complexity" evidence="1">
    <location>
        <begin position="1"/>
        <end position="15"/>
    </location>
</feature>
<evidence type="ECO:0000313" key="3">
    <source>
        <dbReference type="Proteomes" id="UP000007266"/>
    </source>
</evidence>
<accession>D6WM22</accession>
<gene>
    <name evidence="2" type="primary">GLEAN_13354</name>
    <name evidence="2" type="ORF">TcasGA2_TC013354</name>
</gene>
<dbReference type="InParanoid" id="D6WM22"/>
<name>D6WM22_TRICA</name>
<reference evidence="2 3" key="2">
    <citation type="journal article" date="2010" name="Nucleic Acids Res.">
        <title>BeetleBase in 2010: revisions to provide comprehensive genomic information for Tribolium castaneum.</title>
        <authorList>
            <person name="Kim H.S."/>
            <person name="Murphy T."/>
            <person name="Xia J."/>
            <person name="Caragea D."/>
            <person name="Park Y."/>
            <person name="Beeman R.W."/>
            <person name="Lorenzen M.D."/>
            <person name="Butcher S."/>
            <person name="Manak J.R."/>
            <person name="Brown S.J."/>
        </authorList>
    </citation>
    <scope>GENOME REANNOTATION</scope>
    <source>
        <strain evidence="2 3">Georgia GA2</strain>
    </source>
</reference>
<sequence>MQGLSSRRFSESSLLAGPESGDTIAPIRPCEARGHPRCSGVVLAMKSSKRNRTIKPPEIRDGFLELKSAQVQSAPVFGQVFGRLYRRDINPDENVKSALIAEGGTTEIRGMAAIYHANWPKNGPTLKAFYDAL</sequence>
<evidence type="ECO:0000313" key="2">
    <source>
        <dbReference type="EMBL" id="EFA03368.1"/>
    </source>
</evidence>
<reference evidence="2 3" key="1">
    <citation type="journal article" date="2008" name="Nature">
        <title>The genome of the model beetle and pest Tribolium castaneum.</title>
        <authorList>
            <consortium name="Tribolium Genome Sequencing Consortium"/>
            <person name="Richards S."/>
            <person name="Gibbs R.A."/>
            <person name="Weinstock G.M."/>
            <person name="Brown S.J."/>
            <person name="Denell R."/>
            <person name="Beeman R.W."/>
            <person name="Gibbs R."/>
            <person name="Beeman R.W."/>
            <person name="Brown S.J."/>
            <person name="Bucher G."/>
            <person name="Friedrich M."/>
            <person name="Grimmelikhuijzen C.J."/>
            <person name="Klingler M."/>
            <person name="Lorenzen M."/>
            <person name="Richards S."/>
            <person name="Roth S."/>
            <person name="Schroder R."/>
            <person name="Tautz D."/>
            <person name="Zdobnov E.M."/>
            <person name="Muzny D."/>
            <person name="Gibbs R.A."/>
            <person name="Weinstock G.M."/>
            <person name="Attaway T."/>
            <person name="Bell S."/>
            <person name="Buhay C.J."/>
            <person name="Chandrabose M.N."/>
            <person name="Chavez D."/>
            <person name="Clerk-Blankenburg K.P."/>
            <person name="Cree A."/>
            <person name="Dao M."/>
            <person name="Davis C."/>
            <person name="Chacko J."/>
            <person name="Dinh H."/>
            <person name="Dugan-Rocha S."/>
            <person name="Fowler G."/>
            <person name="Garner T.T."/>
            <person name="Garnes J."/>
            <person name="Gnirke A."/>
            <person name="Hawes A."/>
            <person name="Hernandez J."/>
            <person name="Hines S."/>
            <person name="Holder M."/>
            <person name="Hume J."/>
            <person name="Jhangiani S.N."/>
            <person name="Joshi V."/>
            <person name="Khan Z.M."/>
            <person name="Jackson L."/>
            <person name="Kovar C."/>
            <person name="Kowis A."/>
            <person name="Lee S."/>
            <person name="Lewis L.R."/>
            <person name="Margolis J."/>
            <person name="Morgan M."/>
            <person name="Nazareth L.V."/>
            <person name="Nguyen N."/>
            <person name="Okwuonu G."/>
            <person name="Parker D."/>
            <person name="Richards S."/>
            <person name="Ruiz S.J."/>
            <person name="Santibanez J."/>
            <person name="Savard J."/>
            <person name="Scherer S.E."/>
            <person name="Schneider B."/>
            <person name="Sodergren E."/>
            <person name="Tautz D."/>
            <person name="Vattahil S."/>
            <person name="Villasana D."/>
            <person name="White C.S."/>
            <person name="Wright R."/>
            <person name="Park Y."/>
            <person name="Beeman R.W."/>
            <person name="Lord J."/>
            <person name="Oppert B."/>
            <person name="Lorenzen M."/>
            <person name="Brown S."/>
            <person name="Wang L."/>
            <person name="Savard J."/>
            <person name="Tautz D."/>
            <person name="Richards S."/>
            <person name="Weinstock G."/>
            <person name="Gibbs R.A."/>
            <person name="Liu Y."/>
            <person name="Worley K."/>
            <person name="Weinstock G."/>
            <person name="Elsik C.G."/>
            <person name="Reese J.T."/>
            <person name="Elhaik E."/>
            <person name="Landan G."/>
            <person name="Graur D."/>
            <person name="Arensburger P."/>
            <person name="Atkinson P."/>
            <person name="Beeman R.W."/>
            <person name="Beidler J."/>
            <person name="Brown S.J."/>
            <person name="Demuth J.P."/>
            <person name="Drury D.W."/>
            <person name="Du Y.Z."/>
            <person name="Fujiwara H."/>
            <person name="Lorenzen M."/>
            <person name="Maselli V."/>
            <person name="Osanai M."/>
            <person name="Park Y."/>
            <person name="Robertson H.M."/>
            <person name="Tu Z."/>
            <person name="Wang J.J."/>
            <person name="Wang S."/>
            <person name="Richards S."/>
            <person name="Song H."/>
            <person name="Zhang L."/>
            <person name="Sodergren E."/>
            <person name="Werner D."/>
            <person name="Stanke M."/>
            <person name="Morgenstern B."/>
            <person name="Solovyev V."/>
            <person name="Kosarev P."/>
            <person name="Brown G."/>
            <person name="Chen H.C."/>
            <person name="Ermolaeva O."/>
            <person name="Hlavina W."/>
            <person name="Kapustin Y."/>
            <person name="Kiryutin B."/>
            <person name="Kitts P."/>
            <person name="Maglott D."/>
            <person name="Pruitt K."/>
            <person name="Sapojnikov V."/>
            <person name="Souvorov A."/>
            <person name="Mackey A.J."/>
            <person name="Waterhouse R.M."/>
            <person name="Wyder S."/>
            <person name="Zdobnov E.M."/>
            <person name="Zdobnov E.M."/>
            <person name="Wyder S."/>
            <person name="Kriventseva E.V."/>
            <person name="Kadowaki T."/>
            <person name="Bork P."/>
            <person name="Aranda M."/>
            <person name="Bao R."/>
            <person name="Beermann A."/>
            <person name="Berns N."/>
            <person name="Bolognesi R."/>
            <person name="Bonneton F."/>
            <person name="Bopp D."/>
            <person name="Brown S.J."/>
            <person name="Bucher G."/>
            <person name="Butts T."/>
            <person name="Chaumot A."/>
            <person name="Denell R.E."/>
            <person name="Ferrier D.E."/>
            <person name="Friedrich M."/>
            <person name="Gordon C.M."/>
            <person name="Jindra M."/>
            <person name="Klingler M."/>
            <person name="Lan Q."/>
            <person name="Lattorff H.M."/>
            <person name="Laudet V."/>
            <person name="von Levetsow C."/>
            <person name="Liu Z."/>
            <person name="Lutz R."/>
            <person name="Lynch J.A."/>
            <person name="da Fonseca R.N."/>
            <person name="Posnien N."/>
            <person name="Reuter R."/>
            <person name="Roth S."/>
            <person name="Savard J."/>
            <person name="Schinko J.B."/>
            <person name="Schmitt C."/>
            <person name="Schoppmeier M."/>
            <person name="Schroder R."/>
            <person name="Shippy T.D."/>
            <person name="Simonnet F."/>
            <person name="Marques-Souza H."/>
            <person name="Tautz D."/>
            <person name="Tomoyasu Y."/>
            <person name="Trauner J."/>
            <person name="Van der Zee M."/>
            <person name="Vervoort M."/>
            <person name="Wittkopp N."/>
            <person name="Wimmer E.A."/>
            <person name="Yang X."/>
            <person name="Jones A.K."/>
            <person name="Sattelle D.B."/>
            <person name="Ebert P.R."/>
            <person name="Nelson D."/>
            <person name="Scott J.G."/>
            <person name="Beeman R.W."/>
            <person name="Muthukrishnan S."/>
            <person name="Kramer K.J."/>
            <person name="Arakane Y."/>
            <person name="Beeman R.W."/>
            <person name="Zhu Q."/>
            <person name="Hogenkamp D."/>
            <person name="Dixit R."/>
            <person name="Oppert B."/>
            <person name="Jiang H."/>
            <person name="Zou Z."/>
            <person name="Marshall J."/>
            <person name="Elpidina E."/>
            <person name="Vinokurov K."/>
            <person name="Oppert C."/>
            <person name="Zou Z."/>
            <person name="Evans J."/>
            <person name="Lu Z."/>
            <person name="Zhao P."/>
            <person name="Sumathipala N."/>
            <person name="Altincicek B."/>
            <person name="Vilcinskas A."/>
            <person name="Williams M."/>
            <person name="Hultmark D."/>
            <person name="Hetru C."/>
            <person name="Jiang H."/>
            <person name="Grimmelikhuijzen C.J."/>
            <person name="Hauser F."/>
            <person name="Cazzamali G."/>
            <person name="Williamson M."/>
            <person name="Park Y."/>
            <person name="Li B."/>
            <person name="Tanaka Y."/>
            <person name="Predel R."/>
            <person name="Neupert S."/>
            <person name="Schachtner J."/>
            <person name="Verleyen P."/>
            <person name="Raible F."/>
            <person name="Bork P."/>
            <person name="Friedrich M."/>
            <person name="Walden K.K."/>
            <person name="Robertson H.M."/>
            <person name="Angeli S."/>
            <person name="Foret S."/>
            <person name="Bucher G."/>
            <person name="Schuetz S."/>
            <person name="Maleszka R."/>
            <person name="Wimmer E.A."/>
            <person name="Beeman R.W."/>
            <person name="Lorenzen M."/>
            <person name="Tomoyasu Y."/>
            <person name="Miller S.C."/>
            <person name="Grossmann D."/>
            <person name="Bucher G."/>
        </authorList>
    </citation>
    <scope>NUCLEOTIDE SEQUENCE [LARGE SCALE GENOMIC DNA]</scope>
    <source>
        <strain evidence="2 3">Georgia GA2</strain>
    </source>
</reference>
<dbReference type="HOGENOM" id="CLU_1909351_0_0_1"/>